<dbReference type="EMBL" id="GBRH01183077">
    <property type="protein sequence ID" value="JAE14819.1"/>
    <property type="molecule type" value="Transcribed_RNA"/>
</dbReference>
<proteinExistence type="predicted"/>
<name>A0A0A9FUA3_ARUDO</name>
<reference evidence="1" key="2">
    <citation type="journal article" date="2015" name="Data Brief">
        <title>Shoot transcriptome of the giant reed, Arundo donax.</title>
        <authorList>
            <person name="Barrero R.A."/>
            <person name="Guerrero F.D."/>
            <person name="Moolhuijzen P."/>
            <person name="Goolsby J.A."/>
            <person name="Tidwell J."/>
            <person name="Bellgard S.E."/>
            <person name="Bellgard M.I."/>
        </authorList>
    </citation>
    <scope>NUCLEOTIDE SEQUENCE</scope>
    <source>
        <tissue evidence="1">Shoot tissue taken approximately 20 cm above the soil surface</tissue>
    </source>
</reference>
<organism evidence="1">
    <name type="scientific">Arundo donax</name>
    <name type="common">Giant reed</name>
    <name type="synonym">Donax arundinaceus</name>
    <dbReference type="NCBI Taxonomy" id="35708"/>
    <lineage>
        <taxon>Eukaryota</taxon>
        <taxon>Viridiplantae</taxon>
        <taxon>Streptophyta</taxon>
        <taxon>Embryophyta</taxon>
        <taxon>Tracheophyta</taxon>
        <taxon>Spermatophyta</taxon>
        <taxon>Magnoliopsida</taxon>
        <taxon>Liliopsida</taxon>
        <taxon>Poales</taxon>
        <taxon>Poaceae</taxon>
        <taxon>PACMAD clade</taxon>
        <taxon>Arundinoideae</taxon>
        <taxon>Arundineae</taxon>
        <taxon>Arundo</taxon>
    </lineage>
</organism>
<dbReference type="AlphaFoldDB" id="A0A0A9FUA3"/>
<protein>
    <submittedName>
        <fullName evidence="1">Uncharacterized protein</fullName>
    </submittedName>
</protein>
<sequence length="60" mass="6694">MARSAWFVLPRPKQFRQSILPVPLQMVQGGSGRFGLSLLTFDSVRTTHDGLDRPSRRGAP</sequence>
<reference evidence="1" key="1">
    <citation type="submission" date="2014-09" db="EMBL/GenBank/DDBJ databases">
        <authorList>
            <person name="Magalhaes I.L.F."/>
            <person name="Oliveira U."/>
            <person name="Santos F.R."/>
            <person name="Vidigal T.H.D.A."/>
            <person name="Brescovit A.D."/>
            <person name="Santos A.J."/>
        </authorList>
    </citation>
    <scope>NUCLEOTIDE SEQUENCE</scope>
    <source>
        <tissue evidence="1">Shoot tissue taken approximately 20 cm above the soil surface</tissue>
    </source>
</reference>
<accession>A0A0A9FUA3</accession>
<evidence type="ECO:0000313" key="1">
    <source>
        <dbReference type="EMBL" id="JAE14819.1"/>
    </source>
</evidence>